<keyword evidence="2" id="KW-1185">Reference proteome</keyword>
<proteinExistence type="predicted"/>
<gene>
    <name evidence="1" type="ORF">J2S35_000547</name>
</gene>
<evidence type="ECO:0000313" key="1">
    <source>
        <dbReference type="EMBL" id="MDR6891607.1"/>
    </source>
</evidence>
<dbReference type="RefSeq" id="WP_309849566.1">
    <property type="nucleotide sequence ID" value="NZ_BAAAIU010000022.1"/>
</dbReference>
<sequence length="100" mass="11036">MTAQTALNPGTARVWTSAAGAPSRLVWNGRRFVVVSKPIPWMARDAWWETAARAPMGEGAEMVNRPMWQVQARALEDGELLIFDLAVTQGPVWPVTGIFD</sequence>
<dbReference type="Proteomes" id="UP001247307">
    <property type="component" value="Unassembled WGS sequence"/>
</dbReference>
<protein>
    <submittedName>
        <fullName evidence="1">Uncharacterized protein</fullName>
    </submittedName>
</protein>
<organism evidence="1 2">
    <name type="scientific">Falsarthrobacter nasiphocae</name>
    <dbReference type="NCBI Taxonomy" id="189863"/>
    <lineage>
        <taxon>Bacteria</taxon>
        <taxon>Bacillati</taxon>
        <taxon>Actinomycetota</taxon>
        <taxon>Actinomycetes</taxon>
        <taxon>Micrococcales</taxon>
        <taxon>Micrococcaceae</taxon>
        <taxon>Falsarthrobacter</taxon>
    </lineage>
</organism>
<comment type="caution">
    <text evidence="1">The sequence shown here is derived from an EMBL/GenBank/DDBJ whole genome shotgun (WGS) entry which is preliminary data.</text>
</comment>
<dbReference type="AlphaFoldDB" id="A0AAE4C602"/>
<reference evidence="1" key="1">
    <citation type="submission" date="2023-07" db="EMBL/GenBank/DDBJ databases">
        <title>Sequencing the genomes of 1000 actinobacteria strains.</title>
        <authorList>
            <person name="Klenk H.-P."/>
        </authorList>
    </citation>
    <scope>NUCLEOTIDE SEQUENCE</scope>
    <source>
        <strain evidence="1">DSM 13988</strain>
    </source>
</reference>
<accession>A0AAE4C602</accession>
<dbReference type="EMBL" id="JAVDUI010000001">
    <property type="protein sequence ID" value="MDR6891607.1"/>
    <property type="molecule type" value="Genomic_DNA"/>
</dbReference>
<evidence type="ECO:0000313" key="2">
    <source>
        <dbReference type="Proteomes" id="UP001247307"/>
    </source>
</evidence>
<name>A0AAE4C602_9MICC</name>